<accession>A0ABS1YFF3</accession>
<proteinExistence type="predicted"/>
<organism evidence="1 2">
    <name type="scientific">Micromonospora tarensis</name>
    <dbReference type="NCBI Taxonomy" id="2806100"/>
    <lineage>
        <taxon>Bacteria</taxon>
        <taxon>Bacillati</taxon>
        <taxon>Actinomycetota</taxon>
        <taxon>Actinomycetes</taxon>
        <taxon>Micromonosporales</taxon>
        <taxon>Micromonosporaceae</taxon>
        <taxon>Micromonospora</taxon>
    </lineage>
</organism>
<dbReference type="SUPFAM" id="SSF51182">
    <property type="entry name" value="RmlC-like cupins"/>
    <property type="match status" value="1"/>
</dbReference>
<evidence type="ECO:0000313" key="1">
    <source>
        <dbReference type="EMBL" id="MBM0276138.1"/>
    </source>
</evidence>
<dbReference type="RefSeq" id="WP_203148529.1">
    <property type="nucleotide sequence ID" value="NZ_JAEVHL010000044.1"/>
</dbReference>
<sequence>MIVETGPAPARRTDGAGPDRQLRCLARRGMLHSECQAIDHLRLATGDHLDLTEAAGHETAWVVCRGRASLTGQPGQLTAGDVVVVPVGSRPGLTVLSGPLELLRVAVLTAEAARRLPQRRPVA</sequence>
<keyword evidence="2" id="KW-1185">Reference proteome</keyword>
<evidence type="ECO:0008006" key="3">
    <source>
        <dbReference type="Google" id="ProtNLM"/>
    </source>
</evidence>
<dbReference type="InterPro" id="IPR011051">
    <property type="entry name" value="RmlC_Cupin_sf"/>
</dbReference>
<name>A0ABS1YFF3_9ACTN</name>
<reference evidence="1 2" key="1">
    <citation type="submission" date="2021-01" db="EMBL/GenBank/DDBJ databases">
        <title>Draft genome sequence of Micromonospora sp. strain STR1s_6.</title>
        <authorList>
            <person name="Karlyshev A."/>
            <person name="Jawad R."/>
        </authorList>
    </citation>
    <scope>NUCLEOTIDE SEQUENCE [LARGE SCALE GENOMIC DNA]</scope>
    <source>
        <strain evidence="1 2">STR1S-6</strain>
    </source>
</reference>
<protein>
    <recommendedName>
        <fullName evidence="3">Cupin domain-containing protein</fullName>
    </recommendedName>
</protein>
<comment type="caution">
    <text evidence="1">The sequence shown here is derived from an EMBL/GenBank/DDBJ whole genome shotgun (WGS) entry which is preliminary data.</text>
</comment>
<evidence type="ECO:0000313" key="2">
    <source>
        <dbReference type="Proteomes" id="UP000622245"/>
    </source>
</evidence>
<gene>
    <name evidence="1" type="ORF">JM949_12150</name>
</gene>
<dbReference type="Proteomes" id="UP000622245">
    <property type="component" value="Unassembled WGS sequence"/>
</dbReference>
<dbReference type="EMBL" id="JAEVHL010000044">
    <property type="protein sequence ID" value="MBM0276138.1"/>
    <property type="molecule type" value="Genomic_DNA"/>
</dbReference>